<feature type="region of interest" description="Disordered" evidence="3">
    <location>
        <begin position="434"/>
        <end position="455"/>
    </location>
</feature>
<dbReference type="EMBL" id="JANEYG010000016">
    <property type="protein sequence ID" value="KAJ8919928.1"/>
    <property type="molecule type" value="Genomic_DNA"/>
</dbReference>
<keyword evidence="6" id="KW-1185">Reference proteome</keyword>
<keyword evidence="1" id="KW-0963">Cytoplasm</keyword>
<dbReference type="PANTHER" id="PTHR15431">
    <property type="entry name" value="FGFR1 ONCOGENE PARTNER/LISH DOMAIN-CONTAINING PROTEIN"/>
    <property type="match status" value="1"/>
</dbReference>
<dbReference type="Proteomes" id="UP001159042">
    <property type="component" value="Unassembled WGS sequence"/>
</dbReference>
<evidence type="ECO:0000256" key="3">
    <source>
        <dbReference type="SAM" id="MobiDB-lite"/>
    </source>
</evidence>
<feature type="compositionally biased region" description="Polar residues" evidence="3">
    <location>
        <begin position="440"/>
        <end position="455"/>
    </location>
</feature>
<dbReference type="AlphaFoldDB" id="A0AAV8W041"/>
<evidence type="ECO:0000256" key="1">
    <source>
        <dbReference type="ARBA" id="ARBA00022490"/>
    </source>
</evidence>
<comment type="caution">
    <text evidence="5">The sequence shown here is derived from an EMBL/GenBank/DDBJ whole genome shotgun (WGS) entry which is preliminary data.</text>
</comment>
<reference evidence="5 6" key="1">
    <citation type="journal article" date="2023" name="Insect Mol. Biol.">
        <title>Genome sequencing provides insights into the evolution of gene families encoding plant cell wall-degrading enzymes in longhorned beetles.</title>
        <authorList>
            <person name="Shin N.R."/>
            <person name="Okamura Y."/>
            <person name="Kirsch R."/>
            <person name="Pauchet Y."/>
        </authorList>
    </citation>
    <scope>NUCLEOTIDE SEQUENCE [LARGE SCALE GENOMIC DNA]</scope>
    <source>
        <strain evidence="5">EAD_L_NR</strain>
    </source>
</reference>
<sequence>MSVEEDIELKDLVAQTLETNGCLAKIRAQLRASIFLALDEDVQISKKQPLLNNKLKTHLETEEGKLMFNVVREFLEFFNLYFTLSVFDPESYLGSGYVYEGREKIAKDLGLDDTEHTTVPLLLELIKIAQTKTNSLDIHLNLHNVDTENKSVTHENSTNDLNKTDSDNRASDATNVNGGSGRLLIENSSPVPERLNATFDVTSPTVDIHPINKTEISTKEQLELVDRSKDRLLDSTYSKKDENDDTYGDTSSIAEDSVAANGENSLIAPELVLNGTQENDADVSQPILKESKPTDKLKLPSQKPEKLKSKNSLSTLSDLPPLQMKSRVNDILPSLYSKEFKDKSNLRELDKLFDMEAEYEEDFDDLSLKSDYFKSDQLKTGLLEVVGTDKLAASKKDSKPKILNKILSDCNKPFYKPLVSGSKIKDACVSVDGLNKSEGDSSTSVNEKLSNNSAG</sequence>
<evidence type="ECO:0000313" key="6">
    <source>
        <dbReference type="Proteomes" id="UP001159042"/>
    </source>
</evidence>
<name>A0AAV8W041_9CUCU</name>
<dbReference type="PANTHER" id="PTHR15431:SF9">
    <property type="entry name" value="CENTROSOMAL PROTEIN 43"/>
    <property type="match status" value="1"/>
</dbReference>
<protein>
    <recommendedName>
        <fullName evidence="4">FGFR1 oncogene partner (FOP) N-terminal dimerisation domain-containing protein</fullName>
    </recommendedName>
</protein>
<feature type="region of interest" description="Disordered" evidence="3">
    <location>
        <begin position="149"/>
        <end position="189"/>
    </location>
</feature>
<evidence type="ECO:0000259" key="4">
    <source>
        <dbReference type="Pfam" id="PF09398"/>
    </source>
</evidence>
<feature type="domain" description="FGFR1 oncogene partner (FOP) N-terminal dimerisation" evidence="4">
    <location>
        <begin position="47"/>
        <end position="127"/>
    </location>
</feature>
<dbReference type="Gene3D" id="1.20.960.40">
    <property type="match status" value="1"/>
</dbReference>
<evidence type="ECO:0000256" key="2">
    <source>
        <dbReference type="ARBA" id="ARBA00023212"/>
    </source>
</evidence>
<feature type="region of interest" description="Disordered" evidence="3">
    <location>
        <begin position="276"/>
        <end position="320"/>
    </location>
</feature>
<dbReference type="GO" id="GO:0034453">
    <property type="term" value="P:microtubule anchoring"/>
    <property type="evidence" value="ECO:0007669"/>
    <property type="project" value="InterPro"/>
</dbReference>
<organism evidence="5 6">
    <name type="scientific">Exocentrus adspersus</name>
    <dbReference type="NCBI Taxonomy" id="1586481"/>
    <lineage>
        <taxon>Eukaryota</taxon>
        <taxon>Metazoa</taxon>
        <taxon>Ecdysozoa</taxon>
        <taxon>Arthropoda</taxon>
        <taxon>Hexapoda</taxon>
        <taxon>Insecta</taxon>
        <taxon>Pterygota</taxon>
        <taxon>Neoptera</taxon>
        <taxon>Endopterygota</taxon>
        <taxon>Coleoptera</taxon>
        <taxon>Polyphaga</taxon>
        <taxon>Cucujiformia</taxon>
        <taxon>Chrysomeloidea</taxon>
        <taxon>Cerambycidae</taxon>
        <taxon>Lamiinae</taxon>
        <taxon>Acanthocinini</taxon>
        <taxon>Exocentrus</taxon>
    </lineage>
</organism>
<dbReference type="GO" id="GO:0005813">
    <property type="term" value="C:centrosome"/>
    <property type="evidence" value="ECO:0007669"/>
    <property type="project" value="TreeGrafter"/>
</dbReference>
<gene>
    <name evidence="5" type="ORF">NQ315_006457</name>
</gene>
<feature type="compositionally biased region" description="Low complexity" evidence="3">
    <location>
        <begin position="310"/>
        <end position="319"/>
    </location>
</feature>
<keyword evidence="2" id="KW-0206">Cytoskeleton</keyword>
<evidence type="ECO:0000313" key="5">
    <source>
        <dbReference type="EMBL" id="KAJ8919928.1"/>
    </source>
</evidence>
<feature type="compositionally biased region" description="Basic and acidic residues" evidence="3">
    <location>
        <begin position="289"/>
        <end position="308"/>
    </location>
</feature>
<proteinExistence type="predicted"/>
<dbReference type="Pfam" id="PF09398">
    <property type="entry name" value="FOP_dimer"/>
    <property type="match status" value="1"/>
</dbReference>
<accession>A0AAV8W041</accession>
<dbReference type="InterPro" id="IPR018993">
    <property type="entry name" value="FOP_dimerisation-dom_N"/>
</dbReference>